<evidence type="ECO:0000313" key="3">
    <source>
        <dbReference type="Proteomes" id="UP001168363"/>
    </source>
</evidence>
<protein>
    <submittedName>
        <fullName evidence="2">Peptidylprolyl isomerase</fullName>
        <ecNumber evidence="2">5.2.1.8</ecNumber>
    </submittedName>
</protein>
<dbReference type="EMBL" id="JAULSC010000265">
    <property type="protein sequence ID" value="MDO3398229.1"/>
    <property type="molecule type" value="Genomic_DNA"/>
</dbReference>
<dbReference type="EC" id="5.2.1.8" evidence="2"/>
<evidence type="ECO:0000259" key="1">
    <source>
        <dbReference type="Pfam" id="PF00160"/>
    </source>
</evidence>
<gene>
    <name evidence="2" type="ORF">QWJ41_21140</name>
</gene>
<feature type="non-terminal residue" evidence="2">
    <location>
        <position position="69"/>
    </location>
</feature>
<dbReference type="GO" id="GO:0003755">
    <property type="term" value="F:peptidyl-prolyl cis-trans isomerase activity"/>
    <property type="evidence" value="ECO:0007669"/>
    <property type="project" value="UniProtKB-EC"/>
</dbReference>
<dbReference type="Gene3D" id="2.40.100.10">
    <property type="entry name" value="Cyclophilin-like"/>
    <property type="match status" value="1"/>
</dbReference>
<sequence>MDLANGGRVVIQLAPTFAPTHVANIKALARGRYWNGASIYRVQDDYVAQWGLNSSDKPWPAGVTAKPPA</sequence>
<keyword evidence="2" id="KW-0413">Isomerase</keyword>
<dbReference type="RefSeq" id="WP_302710461.1">
    <property type="nucleotide sequence ID" value="NZ_JAULSC010000265.1"/>
</dbReference>
<accession>A0ABT8TW99</accession>
<comment type="caution">
    <text evidence="2">The sequence shown here is derived from an EMBL/GenBank/DDBJ whole genome shotgun (WGS) entry which is preliminary data.</text>
</comment>
<feature type="domain" description="PPIase cyclophilin-type" evidence="1">
    <location>
        <begin position="6"/>
        <end position="56"/>
    </location>
</feature>
<dbReference type="Proteomes" id="UP001168363">
    <property type="component" value="Unassembled WGS sequence"/>
</dbReference>
<dbReference type="Pfam" id="PF00160">
    <property type="entry name" value="Pro_isomerase"/>
    <property type="match status" value="1"/>
</dbReference>
<organism evidence="2 3">
    <name type="scientific">Nocardioides cremeus</name>
    <dbReference type="NCBI Taxonomy" id="3058044"/>
    <lineage>
        <taxon>Bacteria</taxon>
        <taxon>Bacillati</taxon>
        <taxon>Actinomycetota</taxon>
        <taxon>Actinomycetes</taxon>
        <taxon>Propionibacteriales</taxon>
        <taxon>Nocardioidaceae</taxon>
        <taxon>Nocardioides</taxon>
    </lineage>
</organism>
<keyword evidence="3" id="KW-1185">Reference proteome</keyword>
<evidence type="ECO:0000313" key="2">
    <source>
        <dbReference type="EMBL" id="MDO3398229.1"/>
    </source>
</evidence>
<dbReference type="InterPro" id="IPR029000">
    <property type="entry name" value="Cyclophilin-like_dom_sf"/>
</dbReference>
<reference evidence="2" key="1">
    <citation type="submission" date="2023-06" db="EMBL/GenBank/DDBJ databases">
        <title>Genome sequence of Nocardioides sp. SOB44.</title>
        <authorList>
            <person name="Zhang G."/>
        </authorList>
    </citation>
    <scope>NUCLEOTIDE SEQUENCE</scope>
    <source>
        <strain evidence="2">SOB44</strain>
    </source>
</reference>
<dbReference type="SUPFAM" id="SSF50891">
    <property type="entry name" value="Cyclophilin-like"/>
    <property type="match status" value="1"/>
</dbReference>
<proteinExistence type="predicted"/>
<name>A0ABT8TW99_9ACTN</name>
<dbReference type="InterPro" id="IPR002130">
    <property type="entry name" value="Cyclophilin-type_PPIase_dom"/>
</dbReference>